<dbReference type="STRING" id="1415166.NONO_c53250"/>
<gene>
    <name evidence="3" type="ORF">NONO_c53250</name>
</gene>
<protein>
    <submittedName>
        <fullName evidence="3">Putative membrane protein</fullName>
    </submittedName>
</protein>
<evidence type="ECO:0000256" key="2">
    <source>
        <dbReference type="SAM" id="Phobius"/>
    </source>
</evidence>
<evidence type="ECO:0000313" key="4">
    <source>
        <dbReference type="Proteomes" id="UP000019150"/>
    </source>
</evidence>
<feature type="transmembrane region" description="Helical" evidence="2">
    <location>
        <begin position="187"/>
        <end position="205"/>
    </location>
</feature>
<feature type="transmembrane region" description="Helical" evidence="2">
    <location>
        <begin position="217"/>
        <end position="239"/>
    </location>
</feature>
<dbReference type="OrthoDB" id="4533840at2"/>
<name>W5TL65_9NOCA</name>
<keyword evidence="2" id="KW-0472">Membrane</keyword>
<dbReference type="RefSeq" id="WP_025351486.1">
    <property type="nucleotide sequence ID" value="NZ_CP006850.1"/>
</dbReference>
<accession>W5TL65</accession>
<dbReference type="eggNOG" id="ENOG5031QNQ">
    <property type="taxonomic scope" value="Bacteria"/>
</dbReference>
<feature type="region of interest" description="Disordered" evidence="1">
    <location>
        <begin position="1"/>
        <end position="37"/>
    </location>
</feature>
<sequence>MAQPTPWGSSDASTGGPDPSGTAETASPRTALPKTAPSTSGRFLLRVRPETLRQSWAACCAILAGVVTLVLLFRPWATASGPDGRVRTDAFGRVQASTTYLSAWSRQHSGIARISGGWALLAAAAIVVMVVLALVTVGRRTELAARCTAISAVVVAVLVLITLVYVSTKTPDLKAMTARKYDMGGQIGSLMAWAFGNGTLAIPGVRQSTYSSGGLAPSGMVACGLSVIAAVAAVTQWLHDYPVGRIHLRLRSPLVRTAAESNAVGEPPAADPPESGA</sequence>
<dbReference type="KEGG" id="nno:NONO_c53250"/>
<dbReference type="AlphaFoldDB" id="W5TL65"/>
<feature type="transmembrane region" description="Helical" evidence="2">
    <location>
        <begin position="55"/>
        <end position="77"/>
    </location>
</feature>
<dbReference type="Proteomes" id="UP000019150">
    <property type="component" value="Chromosome"/>
</dbReference>
<feature type="transmembrane region" description="Helical" evidence="2">
    <location>
        <begin position="116"/>
        <end position="137"/>
    </location>
</feature>
<proteinExistence type="predicted"/>
<evidence type="ECO:0000313" key="3">
    <source>
        <dbReference type="EMBL" id="AHH20105.1"/>
    </source>
</evidence>
<dbReference type="EMBL" id="CP006850">
    <property type="protein sequence ID" value="AHH20105.1"/>
    <property type="molecule type" value="Genomic_DNA"/>
</dbReference>
<evidence type="ECO:0000256" key="1">
    <source>
        <dbReference type="SAM" id="MobiDB-lite"/>
    </source>
</evidence>
<keyword evidence="2" id="KW-1133">Transmembrane helix</keyword>
<keyword evidence="4" id="KW-1185">Reference proteome</keyword>
<keyword evidence="2" id="KW-0812">Transmembrane</keyword>
<reference evidence="3 4" key="1">
    <citation type="journal article" date="2014" name="Appl. Environ. Microbiol.">
        <title>Insights into the Microbial Degradation of Rubber and Gutta-Percha by Analysis of the Complete Genome of Nocardia nova SH22a.</title>
        <authorList>
            <person name="Luo Q."/>
            <person name="Hiessl S."/>
            <person name="Poehlein A."/>
            <person name="Daniel R."/>
            <person name="Steinbuchel A."/>
        </authorList>
    </citation>
    <scope>NUCLEOTIDE SEQUENCE [LARGE SCALE GENOMIC DNA]</scope>
    <source>
        <strain evidence="3">SH22a</strain>
    </source>
</reference>
<feature type="compositionally biased region" description="Polar residues" evidence="1">
    <location>
        <begin position="1"/>
        <end position="13"/>
    </location>
</feature>
<dbReference type="HOGENOM" id="CLU_1004112_0_0_11"/>
<feature type="transmembrane region" description="Helical" evidence="2">
    <location>
        <begin position="143"/>
        <end position="166"/>
    </location>
</feature>
<organism evidence="3 4">
    <name type="scientific">Nocardia nova SH22a</name>
    <dbReference type="NCBI Taxonomy" id="1415166"/>
    <lineage>
        <taxon>Bacteria</taxon>
        <taxon>Bacillati</taxon>
        <taxon>Actinomycetota</taxon>
        <taxon>Actinomycetes</taxon>
        <taxon>Mycobacteriales</taxon>
        <taxon>Nocardiaceae</taxon>
        <taxon>Nocardia</taxon>
    </lineage>
</organism>